<keyword evidence="2" id="KW-1185">Reference proteome</keyword>
<dbReference type="EMBL" id="JAIWYP010000002">
    <property type="protein sequence ID" value="KAH3869890.1"/>
    <property type="molecule type" value="Genomic_DNA"/>
</dbReference>
<proteinExistence type="predicted"/>
<accession>A0A9D4M4Y6</accession>
<evidence type="ECO:0000313" key="1">
    <source>
        <dbReference type="EMBL" id="KAH3869890.1"/>
    </source>
</evidence>
<name>A0A9D4M4Y6_DREPO</name>
<dbReference type="AlphaFoldDB" id="A0A9D4M4Y6"/>
<dbReference type="Proteomes" id="UP000828390">
    <property type="component" value="Unassembled WGS sequence"/>
</dbReference>
<dbReference type="SUPFAM" id="SSF51101">
    <property type="entry name" value="Mannose-binding lectins"/>
    <property type="match status" value="1"/>
</dbReference>
<protein>
    <submittedName>
        <fullName evidence="1">Uncharacterized protein</fullName>
    </submittedName>
</protein>
<reference evidence="1" key="1">
    <citation type="journal article" date="2019" name="bioRxiv">
        <title>The Genome of the Zebra Mussel, Dreissena polymorpha: A Resource for Invasive Species Research.</title>
        <authorList>
            <person name="McCartney M.A."/>
            <person name="Auch B."/>
            <person name="Kono T."/>
            <person name="Mallez S."/>
            <person name="Zhang Y."/>
            <person name="Obille A."/>
            <person name="Becker A."/>
            <person name="Abrahante J.E."/>
            <person name="Garbe J."/>
            <person name="Badalamenti J.P."/>
            <person name="Herman A."/>
            <person name="Mangelson H."/>
            <person name="Liachko I."/>
            <person name="Sullivan S."/>
            <person name="Sone E.D."/>
            <person name="Koren S."/>
            <person name="Silverstein K.A.T."/>
            <person name="Beckman K.B."/>
            <person name="Gohl D.M."/>
        </authorList>
    </citation>
    <scope>NUCLEOTIDE SEQUENCE</scope>
    <source>
        <strain evidence="1">Duluth1</strain>
        <tissue evidence="1">Whole animal</tissue>
    </source>
</reference>
<sequence length="77" mass="8787">MRTVTHNLTFEFDSTEWFNRGDVSVIGGYPWALTLHTNKRQLPTCGVPCIEPNTERGERLLGIAGYSGCWLDRLQFI</sequence>
<reference evidence="1" key="2">
    <citation type="submission" date="2020-11" db="EMBL/GenBank/DDBJ databases">
        <authorList>
            <person name="McCartney M.A."/>
            <person name="Auch B."/>
            <person name="Kono T."/>
            <person name="Mallez S."/>
            <person name="Becker A."/>
            <person name="Gohl D.M."/>
            <person name="Silverstein K.A.T."/>
            <person name="Koren S."/>
            <person name="Bechman K.B."/>
            <person name="Herman A."/>
            <person name="Abrahante J.E."/>
            <person name="Garbe J."/>
        </authorList>
    </citation>
    <scope>NUCLEOTIDE SEQUENCE</scope>
    <source>
        <strain evidence="1">Duluth1</strain>
        <tissue evidence="1">Whole animal</tissue>
    </source>
</reference>
<gene>
    <name evidence="1" type="ORF">DPMN_033064</name>
</gene>
<evidence type="ECO:0000313" key="2">
    <source>
        <dbReference type="Proteomes" id="UP000828390"/>
    </source>
</evidence>
<comment type="caution">
    <text evidence="1">The sequence shown here is derived from an EMBL/GenBank/DDBJ whole genome shotgun (WGS) entry which is preliminary data.</text>
</comment>
<organism evidence="1 2">
    <name type="scientific">Dreissena polymorpha</name>
    <name type="common">Zebra mussel</name>
    <name type="synonym">Mytilus polymorpha</name>
    <dbReference type="NCBI Taxonomy" id="45954"/>
    <lineage>
        <taxon>Eukaryota</taxon>
        <taxon>Metazoa</taxon>
        <taxon>Spiralia</taxon>
        <taxon>Lophotrochozoa</taxon>
        <taxon>Mollusca</taxon>
        <taxon>Bivalvia</taxon>
        <taxon>Autobranchia</taxon>
        <taxon>Heteroconchia</taxon>
        <taxon>Euheterodonta</taxon>
        <taxon>Imparidentia</taxon>
        <taxon>Neoheterodontei</taxon>
        <taxon>Myida</taxon>
        <taxon>Dreissenoidea</taxon>
        <taxon>Dreissenidae</taxon>
        <taxon>Dreissena</taxon>
    </lineage>
</organism>
<dbReference type="InterPro" id="IPR036404">
    <property type="entry name" value="Jacalin-like_lectin_dom_sf"/>
</dbReference>